<protein>
    <recommendedName>
        <fullName evidence="3">ABC transporter periplasmic binding protein yphF</fullName>
    </recommendedName>
</protein>
<dbReference type="AlphaFoldDB" id="A0A840QNE2"/>
<dbReference type="EMBL" id="JACHHB010000004">
    <property type="protein sequence ID" value="MBB5172902.1"/>
    <property type="molecule type" value="Genomic_DNA"/>
</dbReference>
<comment type="caution">
    <text evidence="1">The sequence shown here is derived from an EMBL/GenBank/DDBJ whole genome shotgun (WGS) entry which is preliminary data.</text>
</comment>
<dbReference type="Proteomes" id="UP000551878">
    <property type="component" value="Unassembled WGS sequence"/>
</dbReference>
<name>A0A840QNE2_9BACI</name>
<proteinExistence type="predicted"/>
<dbReference type="RefSeq" id="WP_184663366.1">
    <property type="nucleotide sequence ID" value="NZ_JACHHB010000004.1"/>
</dbReference>
<keyword evidence="2" id="KW-1185">Reference proteome</keyword>
<organism evidence="1 2">
    <name type="scientific">Texcoconibacillus texcoconensis</name>
    <dbReference type="NCBI Taxonomy" id="1095777"/>
    <lineage>
        <taxon>Bacteria</taxon>
        <taxon>Bacillati</taxon>
        <taxon>Bacillota</taxon>
        <taxon>Bacilli</taxon>
        <taxon>Bacillales</taxon>
        <taxon>Bacillaceae</taxon>
        <taxon>Texcoconibacillus</taxon>
    </lineage>
</organism>
<gene>
    <name evidence="1" type="ORF">HNQ41_001065</name>
</gene>
<evidence type="ECO:0000313" key="2">
    <source>
        <dbReference type="Proteomes" id="UP000551878"/>
    </source>
</evidence>
<evidence type="ECO:0008006" key="3">
    <source>
        <dbReference type="Google" id="ProtNLM"/>
    </source>
</evidence>
<accession>A0A840QNE2</accession>
<dbReference type="PROSITE" id="PS51257">
    <property type="entry name" value="PROKAR_LIPOPROTEIN"/>
    <property type="match status" value="1"/>
</dbReference>
<evidence type="ECO:0000313" key="1">
    <source>
        <dbReference type="EMBL" id="MBB5172902.1"/>
    </source>
</evidence>
<sequence length="235" mass="27253">MRIALLFLLLLILSGCLFPEQERAENQVPYDDQLQSVQMAVNQFQEDQGVLPIRNFDKDTSLYQRYLVDFGQLVPTYMQDPPGNSFENGGVFQYVLVNVETDPEVKLLDLRIVDQVREVQRRVNQYRADHRFIPFDEPVGNGVFSIDYEEIQYDSEPTVESPYNPNHQLPLRIHQDGNVVIDYEIDLQQTFKDAELEGAASNETDLRKLLIESSPFVPVYSLSYTFEDGEIKFFQ</sequence>
<reference evidence="1 2" key="1">
    <citation type="submission" date="2020-08" db="EMBL/GenBank/DDBJ databases">
        <title>Genomic Encyclopedia of Type Strains, Phase IV (KMG-IV): sequencing the most valuable type-strain genomes for metagenomic binning, comparative biology and taxonomic classification.</title>
        <authorList>
            <person name="Goeker M."/>
        </authorList>
    </citation>
    <scope>NUCLEOTIDE SEQUENCE [LARGE SCALE GENOMIC DNA]</scope>
    <source>
        <strain evidence="1 2">DSM 24696</strain>
    </source>
</reference>